<dbReference type="Gene3D" id="1.10.1520.10">
    <property type="entry name" value="Ribonuclease III domain"/>
    <property type="match status" value="1"/>
</dbReference>
<dbReference type="SMART" id="SM00535">
    <property type="entry name" value="RIBOc"/>
    <property type="match status" value="1"/>
</dbReference>
<evidence type="ECO:0000256" key="6">
    <source>
        <dbReference type="ARBA" id="ARBA00022759"/>
    </source>
</evidence>
<evidence type="ECO:0000313" key="12">
    <source>
        <dbReference type="EMBL" id="HIU23424.1"/>
    </source>
</evidence>
<accession>A0A9D1L3B3</accession>
<keyword evidence="9" id="KW-0963">Cytoplasm</keyword>
<comment type="similarity">
    <text evidence="2">Belongs to the ribonuclease III family.</text>
</comment>
<dbReference type="SMART" id="SM00358">
    <property type="entry name" value="DSRM"/>
    <property type="match status" value="1"/>
</dbReference>
<dbReference type="InterPro" id="IPR014720">
    <property type="entry name" value="dsRBD_dom"/>
</dbReference>
<protein>
    <recommendedName>
        <fullName evidence="9">Ribonuclease 3</fullName>
        <ecNumber evidence="9">3.1.26.3</ecNumber>
    </recommendedName>
    <alternativeName>
        <fullName evidence="9">Ribonuclease III</fullName>
        <shortName evidence="9">RNase III</shortName>
    </alternativeName>
</protein>
<dbReference type="GO" id="GO:0003725">
    <property type="term" value="F:double-stranded RNA binding"/>
    <property type="evidence" value="ECO:0007669"/>
    <property type="project" value="TreeGrafter"/>
</dbReference>
<dbReference type="PROSITE" id="PS50142">
    <property type="entry name" value="RNASE_3_2"/>
    <property type="match status" value="1"/>
</dbReference>
<dbReference type="PANTHER" id="PTHR11207">
    <property type="entry name" value="RIBONUCLEASE III"/>
    <property type="match status" value="1"/>
</dbReference>
<gene>
    <name evidence="9 12" type="primary">rnc</name>
    <name evidence="12" type="ORF">IAD17_00650</name>
</gene>
<evidence type="ECO:0000256" key="3">
    <source>
        <dbReference type="ARBA" id="ARBA00022552"/>
    </source>
</evidence>
<dbReference type="GO" id="GO:0004525">
    <property type="term" value="F:ribonuclease III activity"/>
    <property type="evidence" value="ECO:0007669"/>
    <property type="project" value="UniProtKB-UniRule"/>
</dbReference>
<dbReference type="Pfam" id="PF14622">
    <property type="entry name" value="Ribonucleas_3_3"/>
    <property type="match status" value="1"/>
</dbReference>
<dbReference type="InterPro" id="IPR011907">
    <property type="entry name" value="RNase_III"/>
</dbReference>
<dbReference type="SUPFAM" id="SSF54768">
    <property type="entry name" value="dsRNA-binding domain-like"/>
    <property type="match status" value="1"/>
</dbReference>
<keyword evidence="9" id="KW-0819">tRNA processing</keyword>
<evidence type="ECO:0000256" key="2">
    <source>
        <dbReference type="ARBA" id="ARBA00010183"/>
    </source>
</evidence>
<comment type="subunit">
    <text evidence="9">Homodimer.</text>
</comment>
<evidence type="ECO:0000256" key="8">
    <source>
        <dbReference type="ARBA" id="ARBA00022884"/>
    </source>
</evidence>
<evidence type="ECO:0000256" key="5">
    <source>
        <dbReference type="ARBA" id="ARBA00022722"/>
    </source>
</evidence>
<feature type="domain" description="RNase III" evidence="11">
    <location>
        <begin position="19"/>
        <end position="146"/>
    </location>
</feature>
<evidence type="ECO:0000259" key="11">
    <source>
        <dbReference type="PROSITE" id="PS50142"/>
    </source>
</evidence>
<keyword evidence="9" id="KW-0460">Magnesium</keyword>
<dbReference type="AlphaFoldDB" id="A0A9D1L3B3"/>
<dbReference type="Gene3D" id="3.30.160.20">
    <property type="match status" value="1"/>
</dbReference>
<keyword evidence="3 9" id="KW-0698">rRNA processing</keyword>
<dbReference type="GO" id="GO:0010468">
    <property type="term" value="P:regulation of gene expression"/>
    <property type="evidence" value="ECO:0007669"/>
    <property type="project" value="TreeGrafter"/>
</dbReference>
<dbReference type="EMBL" id="DVMQ01000003">
    <property type="protein sequence ID" value="HIU23424.1"/>
    <property type="molecule type" value="Genomic_DNA"/>
</dbReference>
<dbReference type="PANTHER" id="PTHR11207:SF0">
    <property type="entry name" value="RIBONUCLEASE 3"/>
    <property type="match status" value="1"/>
</dbReference>
<keyword evidence="7 9" id="KW-0378">Hydrolase</keyword>
<dbReference type="Proteomes" id="UP000824078">
    <property type="component" value="Unassembled WGS sequence"/>
</dbReference>
<comment type="caution">
    <text evidence="12">The sequence shown here is derived from an EMBL/GenBank/DDBJ whole genome shotgun (WGS) entry which is preliminary data.</text>
</comment>
<comment type="function">
    <text evidence="9">Digests double-stranded RNA. Involved in the processing of primary rRNA transcript to yield the immediate precursors to the large and small rRNAs (23S and 16S). Processes some mRNAs, and tRNAs when they are encoded in the rRNA operon. Processes pre-crRNA and tracrRNA of type II CRISPR loci if present in the organism.</text>
</comment>
<dbReference type="GO" id="GO:0006364">
    <property type="term" value="P:rRNA processing"/>
    <property type="evidence" value="ECO:0007669"/>
    <property type="project" value="UniProtKB-UniRule"/>
</dbReference>
<organism evidence="12 13">
    <name type="scientific">Candidatus Coprovicinus avistercoris</name>
    <dbReference type="NCBI Taxonomy" id="2840754"/>
    <lineage>
        <taxon>Bacteria</taxon>
        <taxon>Bacillati</taxon>
        <taxon>Actinomycetota</taxon>
        <taxon>Coriobacteriia</taxon>
        <taxon>Coriobacteriales</taxon>
        <taxon>Coriobacteriaceae</taxon>
        <taxon>Coriobacteriaceae incertae sedis</taxon>
        <taxon>Candidatus Coprovicinus</taxon>
    </lineage>
</organism>
<dbReference type="PROSITE" id="PS50137">
    <property type="entry name" value="DS_RBD"/>
    <property type="match status" value="1"/>
</dbReference>
<proteinExistence type="inferred from homology"/>
<reference evidence="12" key="2">
    <citation type="journal article" date="2021" name="PeerJ">
        <title>Extensive microbial diversity within the chicken gut microbiome revealed by metagenomics and culture.</title>
        <authorList>
            <person name="Gilroy R."/>
            <person name="Ravi A."/>
            <person name="Getino M."/>
            <person name="Pursley I."/>
            <person name="Horton D.L."/>
            <person name="Alikhan N.F."/>
            <person name="Baker D."/>
            <person name="Gharbi K."/>
            <person name="Hall N."/>
            <person name="Watson M."/>
            <person name="Adriaenssens E.M."/>
            <person name="Foster-Nyarko E."/>
            <person name="Jarju S."/>
            <person name="Secka A."/>
            <person name="Antonio M."/>
            <person name="Oren A."/>
            <person name="Chaudhuri R.R."/>
            <person name="La Ragione R."/>
            <person name="Hildebrand F."/>
            <person name="Pallen M.J."/>
        </authorList>
    </citation>
    <scope>NUCLEOTIDE SEQUENCE</scope>
    <source>
        <strain evidence="12">ChiHjej12B11-29160</strain>
    </source>
</reference>
<evidence type="ECO:0000256" key="1">
    <source>
        <dbReference type="ARBA" id="ARBA00000109"/>
    </source>
</evidence>
<dbReference type="NCBIfam" id="TIGR02191">
    <property type="entry name" value="RNaseIII"/>
    <property type="match status" value="1"/>
</dbReference>
<keyword evidence="8 9" id="KW-0694">RNA-binding</keyword>
<dbReference type="GO" id="GO:0005737">
    <property type="term" value="C:cytoplasm"/>
    <property type="evidence" value="ECO:0007669"/>
    <property type="project" value="UniProtKB-SubCell"/>
</dbReference>
<sequence>MLLLRLSKESLVASRISQIDRLEQITNYVFKDKALAQSAITHPSAVEGEPIWCSYERLEFLGDSILGALVATDLFERYHDMDEGCLTRMKIALVSGNMLSEVAGELGLGECIIFGGSERGTHARGMHSALENVYEAVVGALYLDGGAEPAHAFVERTLEPRMSRHLAATAESPKSLLQEVTQRDFKCAPSYKLIGQEGPAHSPTFTSVVLVDGKRVGRGSGSSKKEAESMAALAALRHLGYVPAADEEARE</sequence>
<feature type="binding site" evidence="9">
    <location>
        <position position="59"/>
    </location>
    <ligand>
        <name>Mg(2+)</name>
        <dbReference type="ChEBI" id="CHEBI:18420"/>
    </ligand>
</feature>
<comment type="subcellular location">
    <subcellularLocation>
        <location evidence="9">Cytoplasm</location>
    </subcellularLocation>
</comment>
<feature type="active site" evidence="9">
    <location>
        <position position="135"/>
    </location>
</feature>
<dbReference type="GO" id="GO:0046872">
    <property type="term" value="F:metal ion binding"/>
    <property type="evidence" value="ECO:0007669"/>
    <property type="project" value="UniProtKB-KW"/>
</dbReference>
<keyword evidence="9" id="KW-0479">Metal-binding</keyword>
<dbReference type="EC" id="3.1.26.3" evidence="9"/>
<dbReference type="InterPro" id="IPR000999">
    <property type="entry name" value="RNase_III_dom"/>
</dbReference>
<feature type="active site" evidence="9">
    <location>
        <position position="63"/>
    </location>
</feature>
<comment type="catalytic activity">
    <reaction evidence="1 9">
        <text>Endonucleolytic cleavage to 5'-phosphomonoester.</text>
        <dbReference type="EC" id="3.1.26.3"/>
    </reaction>
</comment>
<dbReference type="CDD" id="cd10845">
    <property type="entry name" value="DSRM_RNAse_III_family"/>
    <property type="match status" value="1"/>
</dbReference>
<dbReference type="GO" id="GO:0006397">
    <property type="term" value="P:mRNA processing"/>
    <property type="evidence" value="ECO:0007669"/>
    <property type="project" value="UniProtKB-UniRule"/>
</dbReference>
<reference evidence="12" key="1">
    <citation type="submission" date="2020-10" db="EMBL/GenBank/DDBJ databases">
        <authorList>
            <person name="Gilroy R."/>
        </authorList>
    </citation>
    <scope>NUCLEOTIDE SEQUENCE</scope>
    <source>
        <strain evidence="12">ChiHjej12B11-29160</strain>
    </source>
</reference>
<dbReference type="Pfam" id="PF00035">
    <property type="entry name" value="dsrm"/>
    <property type="match status" value="1"/>
</dbReference>
<evidence type="ECO:0000256" key="4">
    <source>
        <dbReference type="ARBA" id="ARBA00022664"/>
    </source>
</evidence>
<feature type="binding site" evidence="9">
    <location>
        <position position="132"/>
    </location>
    <ligand>
        <name>Mg(2+)</name>
        <dbReference type="ChEBI" id="CHEBI:18420"/>
    </ligand>
</feature>
<keyword evidence="5 9" id="KW-0540">Nuclease</keyword>
<dbReference type="GO" id="GO:0008033">
    <property type="term" value="P:tRNA processing"/>
    <property type="evidence" value="ECO:0007669"/>
    <property type="project" value="UniProtKB-KW"/>
</dbReference>
<evidence type="ECO:0000256" key="7">
    <source>
        <dbReference type="ARBA" id="ARBA00022801"/>
    </source>
</evidence>
<dbReference type="PROSITE" id="PS00517">
    <property type="entry name" value="RNASE_3_1"/>
    <property type="match status" value="1"/>
</dbReference>
<keyword evidence="4 9" id="KW-0507">mRNA processing</keyword>
<evidence type="ECO:0000259" key="10">
    <source>
        <dbReference type="PROSITE" id="PS50137"/>
    </source>
</evidence>
<dbReference type="GO" id="GO:0019843">
    <property type="term" value="F:rRNA binding"/>
    <property type="evidence" value="ECO:0007669"/>
    <property type="project" value="UniProtKB-KW"/>
</dbReference>
<dbReference type="HAMAP" id="MF_00104">
    <property type="entry name" value="RNase_III"/>
    <property type="match status" value="1"/>
</dbReference>
<name>A0A9D1L3B3_9ACTN</name>
<dbReference type="CDD" id="cd00593">
    <property type="entry name" value="RIBOc"/>
    <property type="match status" value="1"/>
</dbReference>
<evidence type="ECO:0000256" key="9">
    <source>
        <dbReference type="HAMAP-Rule" id="MF_00104"/>
    </source>
</evidence>
<feature type="domain" description="DRBM" evidence="10">
    <location>
        <begin position="172"/>
        <end position="241"/>
    </location>
</feature>
<keyword evidence="6 9" id="KW-0255">Endonuclease</keyword>
<comment type="cofactor">
    <cofactor evidence="9">
        <name>Mg(2+)</name>
        <dbReference type="ChEBI" id="CHEBI:18420"/>
    </cofactor>
</comment>
<evidence type="ECO:0000313" key="13">
    <source>
        <dbReference type="Proteomes" id="UP000824078"/>
    </source>
</evidence>
<dbReference type="FunFam" id="1.10.1520.10:FF:000001">
    <property type="entry name" value="Ribonuclease 3"/>
    <property type="match status" value="1"/>
</dbReference>
<dbReference type="InterPro" id="IPR036389">
    <property type="entry name" value="RNase_III_sf"/>
</dbReference>
<feature type="binding site" evidence="9">
    <location>
        <position position="135"/>
    </location>
    <ligand>
        <name>Mg(2+)</name>
        <dbReference type="ChEBI" id="CHEBI:18420"/>
    </ligand>
</feature>
<keyword evidence="9" id="KW-0699">rRNA-binding</keyword>
<dbReference type="SUPFAM" id="SSF69065">
    <property type="entry name" value="RNase III domain-like"/>
    <property type="match status" value="1"/>
</dbReference>